<dbReference type="AlphaFoldDB" id="G0U116"/>
<feature type="compositionally biased region" description="Polar residues" evidence="1">
    <location>
        <begin position="17"/>
        <end position="27"/>
    </location>
</feature>
<feature type="compositionally biased region" description="Polar residues" evidence="1">
    <location>
        <begin position="462"/>
        <end position="489"/>
    </location>
</feature>
<sequence>MNTPSKLSANPGDEEQSNYTSSQQKVRGNTPPLCALQFPPKAMRRSMSGSICAQSATAGDCCLSASCRATDDRAACAHLDKFSASTIVEPHMSIIFPDKGDSARPEAHYDASLDALEKSISMREGVNFGRTHVRVEGYFQGDEGGDDMTFLIPNDLPRSTFLYVLTASEGRDKMFKCIQCTLHLLICLFKQPLFLPMGSQEVANYWAERFWRNANTIRHGRHLFRLGRWVLNVFYLQEVYERLMLKHEKGIRKFLNSLKASLLGCIFPSPTGTLLSFSSFKQILGQLSGGSDSVFYNGANQKRAVCMDDLYEHTARVEQPRSSLCAAMMQKLPVESEPLSTQLPSAVALHQRMLMEGYGIKSHDDSLNNTSHLQDSSAEPAGTAASQKANYPNVGAVYMSSSPLFTTACGPQGAASTPPSLYPDVPGSYVVGVPQGACGRQGGRQSTLLQPLCPNSADEDSGNSNDATSYNDTTANSVNGDQSTDIQTQRTEDKRNESTGDDSFAKNVVGSSNSYFNTYQTLPYEPRLGDALPPPRDSEPLSFFSTGKAHAARLKTARNARPNYHGNGTTFEEAYTFRPRSNEGVVSLSSQNSDSPRADVIESREEDVCAIPADMGRPAHWRKRILQFSTRLVLLLGVRSVATIVRRLLRDILLLSSENFLNFSLVEKNRPSLQRCTHKLWLVVASIDVLLNTIRLLNPGWYKYSAVRDSMLFRCNCAELSIKDPALRYRELVNRRQKNLFFPPVDLDFGVPICSSPAYFEAADPKNIAPACNACGCLFVETRAAEESQAQVQNGGTIVDKHRDSSVAKSSITKRAEFAILFIPLFMRKLFNYIWLLRSHPNWTGTILLQVSYMSELYVAFMYCCGGYETGKSDAALHEMLHPSGALAGLMGAVIGIYRVIQSAP</sequence>
<organism evidence="2">
    <name type="scientific">Trypanosoma vivax (strain Y486)</name>
    <dbReference type="NCBI Taxonomy" id="1055687"/>
    <lineage>
        <taxon>Eukaryota</taxon>
        <taxon>Discoba</taxon>
        <taxon>Euglenozoa</taxon>
        <taxon>Kinetoplastea</taxon>
        <taxon>Metakinetoplastina</taxon>
        <taxon>Trypanosomatida</taxon>
        <taxon>Trypanosomatidae</taxon>
        <taxon>Trypanosoma</taxon>
        <taxon>Duttonella</taxon>
    </lineage>
</organism>
<feature type="region of interest" description="Disordered" evidence="1">
    <location>
        <begin position="439"/>
        <end position="510"/>
    </location>
</feature>
<evidence type="ECO:0000256" key="1">
    <source>
        <dbReference type="SAM" id="MobiDB-lite"/>
    </source>
</evidence>
<feature type="region of interest" description="Disordered" evidence="1">
    <location>
        <begin position="1"/>
        <end position="33"/>
    </location>
</feature>
<dbReference type="VEuPathDB" id="TriTrypDB:TvY486_0803790"/>
<protein>
    <submittedName>
        <fullName evidence="2">Uncharacterized protein</fullName>
    </submittedName>
</protein>
<feature type="region of interest" description="Disordered" evidence="1">
    <location>
        <begin position="365"/>
        <end position="386"/>
    </location>
</feature>
<dbReference type="EMBL" id="HE573024">
    <property type="protein sequence ID" value="CCC49771.1"/>
    <property type="molecule type" value="Genomic_DNA"/>
</dbReference>
<accession>G0U116</accession>
<name>G0U116_TRYVY</name>
<proteinExistence type="predicted"/>
<reference evidence="2" key="1">
    <citation type="journal article" date="2012" name="Proc. Natl. Acad. Sci. U.S.A.">
        <title>Antigenic diversity is generated by distinct evolutionary mechanisms in African trypanosome species.</title>
        <authorList>
            <person name="Jackson A.P."/>
            <person name="Berry A."/>
            <person name="Aslett M."/>
            <person name="Allison H.C."/>
            <person name="Burton P."/>
            <person name="Vavrova-Anderson J."/>
            <person name="Brown R."/>
            <person name="Browne H."/>
            <person name="Corton N."/>
            <person name="Hauser H."/>
            <person name="Gamble J."/>
            <person name="Gilderthorp R."/>
            <person name="Marcello L."/>
            <person name="McQuillan J."/>
            <person name="Otto T.D."/>
            <person name="Quail M.A."/>
            <person name="Sanders M.J."/>
            <person name="van Tonder A."/>
            <person name="Ginger M.L."/>
            <person name="Field M.C."/>
            <person name="Barry J.D."/>
            <person name="Hertz-Fowler C."/>
            <person name="Berriman M."/>
        </authorList>
    </citation>
    <scope>NUCLEOTIDE SEQUENCE</scope>
    <source>
        <strain evidence="2">Y486</strain>
    </source>
</reference>
<gene>
    <name evidence="2" type="ORF">TVY486_0803790</name>
</gene>
<evidence type="ECO:0000313" key="2">
    <source>
        <dbReference type="EMBL" id="CCC49771.1"/>
    </source>
</evidence>
<feature type="compositionally biased region" description="Polar residues" evidence="1">
    <location>
        <begin position="367"/>
        <end position="377"/>
    </location>
</feature>